<reference evidence="3" key="1">
    <citation type="submission" date="2021-08" db="EMBL/GenBank/DDBJ databases">
        <title>Complete genome sequence of Pseudomonas phytophila.</title>
        <authorList>
            <person name="Weir B.S."/>
            <person name="Templeton M.D."/>
            <person name="Arshed S."/>
            <person name="Andersen M.T."/>
            <person name="Jayaraman J."/>
        </authorList>
    </citation>
    <scope>NUCLEOTIDE SEQUENCE</scope>
    <source>
        <strain evidence="3">ICMP 23753</strain>
    </source>
</reference>
<dbReference type="SUPFAM" id="SSF52540">
    <property type="entry name" value="P-loop containing nucleoside triphosphate hydrolases"/>
    <property type="match status" value="2"/>
</dbReference>
<accession>A0ABY6FH30</accession>
<dbReference type="EMBL" id="CP081201">
    <property type="protein sequence ID" value="UXZ97234.1"/>
    <property type="molecule type" value="Genomic_DNA"/>
</dbReference>
<dbReference type="Pfam" id="PF00271">
    <property type="entry name" value="Helicase_C"/>
    <property type="match status" value="1"/>
</dbReference>
<dbReference type="Gene3D" id="3.40.50.300">
    <property type="entry name" value="P-loop containing nucleotide triphosphate hydrolases"/>
    <property type="match status" value="1"/>
</dbReference>
<dbReference type="InterPro" id="IPR038718">
    <property type="entry name" value="SNF2-like_sf"/>
</dbReference>
<evidence type="ECO:0000313" key="3">
    <source>
        <dbReference type="EMBL" id="UXZ97234.1"/>
    </source>
</evidence>
<dbReference type="SMART" id="SM00487">
    <property type="entry name" value="DEXDc"/>
    <property type="match status" value="1"/>
</dbReference>
<dbReference type="InterPro" id="IPR027417">
    <property type="entry name" value="P-loop_NTPase"/>
</dbReference>
<keyword evidence="1 3" id="KW-0067">ATP-binding</keyword>
<dbReference type="Gene3D" id="3.40.50.10810">
    <property type="entry name" value="Tandem AAA-ATPase domain"/>
    <property type="match status" value="2"/>
</dbReference>
<protein>
    <submittedName>
        <fullName evidence="3">DEAD/DEAH box helicase family protein</fullName>
    </submittedName>
</protein>
<dbReference type="InterPro" id="IPR000330">
    <property type="entry name" value="SNF2_N"/>
</dbReference>
<evidence type="ECO:0000313" key="4">
    <source>
        <dbReference type="Proteomes" id="UP001063228"/>
    </source>
</evidence>
<name>A0ABY6FH30_9PSED</name>
<evidence type="ECO:0000259" key="2">
    <source>
        <dbReference type="SMART" id="SM00487"/>
    </source>
</evidence>
<dbReference type="GO" id="GO:0004386">
    <property type="term" value="F:helicase activity"/>
    <property type="evidence" value="ECO:0007669"/>
    <property type="project" value="UniProtKB-KW"/>
</dbReference>
<keyword evidence="4" id="KW-1185">Reference proteome</keyword>
<keyword evidence="1 3" id="KW-0347">Helicase</keyword>
<dbReference type="Proteomes" id="UP001063228">
    <property type="component" value="Chromosome"/>
</dbReference>
<keyword evidence="1 3" id="KW-0378">Hydrolase</keyword>
<dbReference type="InterPro" id="IPR001650">
    <property type="entry name" value="Helicase_C-like"/>
</dbReference>
<dbReference type="RefSeq" id="WP_263270375.1">
    <property type="nucleotide sequence ID" value="NZ_CP081201.1"/>
</dbReference>
<dbReference type="PANTHER" id="PTHR10799">
    <property type="entry name" value="SNF2/RAD54 HELICASE FAMILY"/>
    <property type="match status" value="1"/>
</dbReference>
<sequence>MNEITQLLPTESNRALNISLTDFIAEFGDELLGSLNRSNPPVYDGQANELRTAIMAALQRSPFPAQAQVVQAVTALLLDRNEQAAIINAEMGTGKTMMAIATAAVMHAEGYRRTLVISPPHLVYKWRREILETVPSARVWVLNGPDTLLKLLKLRDTLGSQPDGRQEFFILGRVRMRMGFHWKLACWSKRALGGRHLAACSDCGSVVSDLEGNLITIEDFHRDERQRKCSHCSSPLWTLMRPGRADAGERRNIILKSMCRIPTIGPVRAERLMVDFGEDFLASMLVDNVHEFINLMDAQGNFVFSDRQAKRMERAMANIEFGFGEGGYQPTEFIKRYLPDGFFGLLVVDEGHEYKNSGSAQGQAMGVLAAKARKSLVLTGTLMGGYADDLFYLLFRILPKRMIEDGYRPNHRGSMAPAAMSFMRDHGVLKDIYTERDNQSHKTAKGKKLSVRTVKAPGFGPKGIHRFVLPFTVFLKLKDIDAKVLPSYQEEFVDIPMAPDQLSAYNKLAGALTLALRQALARRDTTLLGVVLNVLLAWPDCCFRPETVKHPRTRELLAFVPALFAEEDLMPKEEALIDLCRKEKALGRKVLAYSVYTGKRDTTTRLKRVLEQGGFKVAVLRATVDTARREDWILDQVDRGVDVLITNPELVKTGLDLLDFPTIVFLQTGYNVYTLQQAARRSWRIGQKHAVRVVFFGYLGSSQMTCLQLMAKKIAVSQSTSGDVPDSGLDSLNQDGDSVEMALARQLINA</sequence>
<feature type="domain" description="Helicase ATP-binding" evidence="2">
    <location>
        <begin position="58"/>
        <end position="411"/>
    </location>
</feature>
<gene>
    <name evidence="3" type="ORF">K3169_04830</name>
</gene>
<keyword evidence="1 3" id="KW-0547">Nucleotide-binding</keyword>
<dbReference type="Pfam" id="PF00176">
    <property type="entry name" value="SNF2-rel_dom"/>
    <property type="match status" value="1"/>
</dbReference>
<evidence type="ECO:0000256" key="1">
    <source>
        <dbReference type="ARBA" id="ARBA00022806"/>
    </source>
</evidence>
<proteinExistence type="predicted"/>
<organism evidence="3 4">
    <name type="scientific">Pseudomonas phytophila</name>
    <dbReference type="NCBI Taxonomy" id="2867264"/>
    <lineage>
        <taxon>Bacteria</taxon>
        <taxon>Pseudomonadati</taxon>
        <taxon>Pseudomonadota</taxon>
        <taxon>Gammaproteobacteria</taxon>
        <taxon>Pseudomonadales</taxon>
        <taxon>Pseudomonadaceae</taxon>
        <taxon>Pseudomonas</taxon>
    </lineage>
</organism>
<dbReference type="InterPro" id="IPR014001">
    <property type="entry name" value="Helicase_ATP-bd"/>
</dbReference>